<feature type="transmembrane region" description="Helical" evidence="1">
    <location>
        <begin position="173"/>
        <end position="189"/>
    </location>
</feature>
<keyword evidence="1" id="KW-0812">Transmembrane</keyword>
<comment type="caution">
    <text evidence="2">The sequence shown here is derived from an EMBL/GenBank/DDBJ whole genome shotgun (WGS) entry which is preliminary data.</text>
</comment>
<protein>
    <recommendedName>
        <fullName evidence="4">Glycosyltransferase RgtA/B/C/D-like domain-containing protein</fullName>
    </recommendedName>
</protein>
<gene>
    <name evidence="2" type="ORF">WKW82_10500</name>
</gene>
<feature type="transmembrane region" description="Helical" evidence="1">
    <location>
        <begin position="124"/>
        <end position="141"/>
    </location>
</feature>
<keyword evidence="3" id="KW-1185">Reference proteome</keyword>
<evidence type="ECO:0000256" key="1">
    <source>
        <dbReference type="SAM" id="Phobius"/>
    </source>
</evidence>
<evidence type="ECO:0008006" key="4">
    <source>
        <dbReference type="Google" id="ProtNLM"/>
    </source>
</evidence>
<evidence type="ECO:0000313" key="3">
    <source>
        <dbReference type="Proteomes" id="UP001385892"/>
    </source>
</evidence>
<name>A0ABU8WHU7_9BURK</name>
<feature type="transmembrane region" description="Helical" evidence="1">
    <location>
        <begin position="311"/>
        <end position="328"/>
    </location>
</feature>
<feature type="transmembrane region" description="Helical" evidence="1">
    <location>
        <begin position="340"/>
        <end position="359"/>
    </location>
</feature>
<proteinExistence type="predicted"/>
<feature type="transmembrane region" description="Helical" evidence="1">
    <location>
        <begin position="195"/>
        <end position="212"/>
    </location>
</feature>
<feature type="transmembrane region" description="Helical" evidence="1">
    <location>
        <begin position="224"/>
        <end position="241"/>
    </location>
</feature>
<keyword evidence="1" id="KW-1133">Transmembrane helix</keyword>
<dbReference type="Proteomes" id="UP001385892">
    <property type="component" value="Unassembled WGS sequence"/>
</dbReference>
<dbReference type="RefSeq" id="WP_340342229.1">
    <property type="nucleotide sequence ID" value="NZ_JBBKZT010000004.1"/>
</dbReference>
<sequence>MNRSIPSALYVLLGFCLFHIVGVMSYVLRVGRLSSVPIYDDVYYLNDGQTRLELLDRVGIFRCLADFFIFNPPHAPFTALTGLFGLMLSAGADWGPYVLSSGWLLFVVLLGWLALRELEPWKRSGVLVSLLAVPLFGTVLSEFRPDPVWGLMVGFTALLLVSANIVQMKASRLFALGLLVGASIIAKPTAAPAAALMLAAGLAVSLCLRVWVQSPRSPRAAMRAVAVLSLGAACVLLPYLLTGGPAILAQIRDVMAPGSVWRTQTSAWGHISYYLNKGAGTPVLGWVWYASVPLFVLSLTWAALTKDAKALCTMAGLAAATLTAYLIVTLSPVKSPMVGSFLYGAIIASSTWCLAFIVMRSRVRGRIALLIGALVFITCWVPRSAVNRNDSSIASINEATYAVLPQVLDAMRAKPGGSALVTAPGPVYSGTVEFMSRRQGIEWKIIGAPWETWEPFEQSISSMDLIILAEAGMVGQSLGYDFPGVRLQGRLLDTLRARADFKGRPLYTDKNLRSVWMFVRNGAQQ</sequence>
<evidence type="ECO:0000313" key="2">
    <source>
        <dbReference type="EMBL" id="MEJ8847082.1"/>
    </source>
</evidence>
<feature type="transmembrane region" description="Helical" evidence="1">
    <location>
        <begin position="7"/>
        <end position="28"/>
    </location>
</feature>
<organism evidence="2 3">
    <name type="scientific">Variovorax rhizosphaerae</name>
    <dbReference type="NCBI Taxonomy" id="1836200"/>
    <lineage>
        <taxon>Bacteria</taxon>
        <taxon>Pseudomonadati</taxon>
        <taxon>Pseudomonadota</taxon>
        <taxon>Betaproteobacteria</taxon>
        <taxon>Burkholderiales</taxon>
        <taxon>Comamonadaceae</taxon>
        <taxon>Variovorax</taxon>
    </lineage>
</organism>
<keyword evidence="1" id="KW-0472">Membrane</keyword>
<dbReference type="EMBL" id="JBBKZT010000004">
    <property type="protein sequence ID" value="MEJ8847082.1"/>
    <property type="molecule type" value="Genomic_DNA"/>
</dbReference>
<feature type="transmembrane region" description="Helical" evidence="1">
    <location>
        <begin position="286"/>
        <end position="304"/>
    </location>
</feature>
<feature type="transmembrane region" description="Helical" evidence="1">
    <location>
        <begin position="94"/>
        <end position="115"/>
    </location>
</feature>
<accession>A0ABU8WHU7</accession>
<feature type="transmembrane region" description="Helical" evidence="1">
    <location>
        <begin position="366"/>
        <end position="383"/>
    </location>
</feature>
<feature type="transmembrane region" description="Helical" evidence="1">
    <location>
        <begin position="147"/>
        <end position="166"/>
    </location>
</feature>
<reference evidence="2 3" key="1">
    <citation type="submission" date="2024-03" db="EMBL/GenBank/DDBJ databases">
        <title>Novel species of the genus Variovorax.</title>
        <authorList>
            <person name="Liu Q."/>
            <person name="Xin Y.-H."/>
        </authorList>
    </citation>
    <scope>NUCLEOTIDE SEQUENCE [LARGE SCALE GENOMIC DNA]</scope>
    <source>
        <strain evidence="2 3">KACC 18900</strain>
    </source>
</reference>